<dbReference type="InterPro" id="IPR013083">
    <property type="entry name" value="Znf_RING/FYVE/PHD"/>
</dbReference>
<dbReference type="Gene3D" id="3.30.160.360">
    <property type="match status" value="1"/>
</dbReference>
<dbReference type="GO" id="GO:0140993">
    <property type="term" value="F:histone modifying activity"/>
    <property type="evidence" value="ECO:0007669"/>
    <property type="project" value="UniProtKB-ARBA"/>
</dbReference>
<feature type="region of interest" description="Disordered" evidence="3">
    <location>
        <begin position="352"/>
        <end position="401"/>
    </location>
</feature>
<feature type="region of interest" description="Disordered" evidence="3">
    <location>
        <begin position="415"/>
        <end position="444"/>
    </location>
</feature>
<organism evidence="5 6">
    <name type="scientific">Symbiochloris irregularis</name>
    <dbReference type="NCBI Taxonomy" id="706552"/>
    <lineage>
        <taxon>Eukaryota</taxon>
        <taxon>Viridiplantae</taxon>
        <taxon>Chlorophyta</taxon>
        <taxon>core chlorophytes</taxon>
        <taxon>Trebouxiophyceae</taxon>
        <taxon>Trebouxiales</taxon>
        <taxon>Trebouxiaceae</taxon>
        <taxon>Symbiochloris</taxon>
    </lineage>
</organism>
<dbReference type="Pfam" id="PF05964">
    <property type="entry name" value="FYRN"/>
    <property type="match status" value="1"/>
</dbReference>
<dbReference type="InterPro" id="IPR003613">
    <property type="entry name" value="Ubox_domain"/>
</dbReference>
<comment type="subcellular location">
    <subcellularLocation>
        <location evidence="1">Nucleus</location>
    </subcellularLocation>
</comment>
<dbReference type="InterPro" id="IPR003888">
    <property type="entry name" value="FYrich_N"/>
</dbReference>
<dbReference type="PROSITE" id="PS51543">
    <property type="entry name" value="FYRC"/>
    <property type="match status" value="1"/>
</dbReference>
<dbReference type="GO" id="GO:0051726">
    <property type="term" value="P:regulation of cell cycle"/>
    <property type="evidence" value="ECO:0007669"/>
    <property type="project" value="TreeGrafter"/>
</dbReference>
<accession>A0AAW1NYF4</accession>
<dbReference type="InterPro" id="IPR040092">
    <property type="entry name" value="TBRG1"/>
</dbReference>
<evidence type="ECO:0000256" key="2">
    <source>
        <dbReference type="ARBA" id="ARBA00023242"/>
    </source>
</evidence>
<dbReference type="Proteomes" id="UP001465755">
    <property type="component" value="Unassembled WGS sequence"/>
</dbReference>
<sequence length="517" mass="57905">MKADSHESANLAHLLHTGLASIPTRRSKNLFHELDSRALRPEEQRIIEQRVSLQRKLSDQYERNERKRKAEELIELCSDLTLEQAHWALAVHDYREEETLAAVTSRSACQAEICNKATPTMQRGKARDWEGPAEQGFHWSFSRQDHRMQHRGFVKMRSKRRSQKHSKAPVLRTVHAKVEDWKVNRTIGSNGARKPKLGRVRKCSHKGVDLVAVGKLCTEPGWHNAGYIFPQGFISRTSFRSSVQLDMLCGHECKIVGRRGTFWPQPTFIVTAADQPGAPLEAKSATGAWNAVLARINASIEARRQAGDNLPPPPKTAIPGPEYFGLTHPAIIPAIEALDPDHECSAYWAGKQGGAAMPKQRAALGSRKRRKGWDSENESSDEAEGSLGPQRDVQDSDADEETVFSCRWSSLDRAERHQRRMSARATEPCGAGPPSNEMSHEVDEDNPLPGRLDPITLQAMRRPAVSPWGHVLGMATWAAVLADSHRCPFTQQPLQREQVILLTHNNIGRFQSRLILP</sequence>
<evidence type="ECO:0000256" key="1">
    <source>
        <dbReference type="ARBA" id="ARBA00004123"/>
    </source>
</evidence>
<protein>
    <recommendedName>
        <fullName evidence="4">U-box domain-containing protein</fullName>
    </recommendedName>
</protein>
<proteinExistence type="predicted"/>
<dbReference type="PANTHER" id="PTHR22715">
    <property type="entry name" value="TRANSFORMING GROWTH FACTOR BETA REGULATED GENE 1"/>
    <property type="match status" value="1"/>
</dbReference>
<dbReference type="PANTHER" id="PTHR22715:SF0">
    <property type="entry name" value="TRANSFORMING GROWTH FACTOR BETA REGULATOR 1"/>
    <property type="match status" value="1"/>
</dbReference>
<dbReference type="Pfam" id="PF05965">
    <property type="entry name" value="FYRC"/>
    <property type="match status" value="1"/>
</dbReference>
<evidence type="ECO:0000256" key="3">
    <source>
        <dbReference type="SAM" id="MobiDB-lite"/>
    </source>
</evidence>
<dbReference type="SMART" id="SM00542">
    <property type="entry name" value="FYRC"/>
    <property type="match status" value="1"/>
</dbReference>
<feature type="domain" description="U-box" evidence="4">
    <location>
        <begin position="452"/>
        <end position="500"/>
    </location>
</feature>
<dbReference type="GO" id="GO:0016567">
    <property type="term" value="P:protein ubiquitination"/>
    <property type="evidence" value="ECO:0007669"/>
    <property type="project" value="InterPro"/>
</dbReference>
<dbReference type="Gene3D" id="3.30.40.10">
    <property type="entry name" value="Zinc/RING finger domain, C3HC4 (zinc finger)"/>
    <property type="match status" value="1"/>
</dbReference>
<dbReference type="SUPFAM" id="SSF57850">
    <property type="entry name" value="RING/U-box"/>
    <property type="match status" value="1"/>
</dbReference>
<dbReference type="EMBL" id="JALJOQ010000089">
    <property type="protein sequence ID" value="KAK9799422.1"/>
    <property type="molecule type" value="Genomic_DNA"/>
</dbReference>
<reference evidence="5 6" key="1">
    <citation type="journal article" date="2024" name="Nat. Commun.">
        <title>Phylogenomics reveals the evolutionary origins of lichenization in chlorophyte algae.</title>
        <authorList>
            <person name="Puginier C."/>
            <person name="Libourel C."/>
            <person name="Otte J."/>
            <person name="Skaloud P."/>
            <person name="Haon M."/>
            <person name="Grisel S."/>
            <person name="Petersen M."/>
            <person name="Berrin J.G."/>
            <person name="Delaux P.M."/>
            <person name="Dal Grande F."/>
            <person name="Keller J."/>
        </authorList>
    </citation>
    <scope>NUCLEOTIDE SEQUENCE [LARGE SCALE GENOMIC DNA]</scope>
    <source>
        <strain evidence="5 6">SAG 2036</strain>
    </source>
</reference>
<name>A0AAW1NYF4_9CHLO</name>
<dbReference type="Pfam" id="PF04564">
    <property type="entry name" value="U-box"/>
    <property type="match status" value="1"/>
</dbReference>
<dbReference type="AlphaFoldDB" id="A0AAW1NYF4"/>
<keyword evidence="2" id="KW-0539">Nucleus</keyword>
<dbReference type="InterPro" id="IPR003889">
    <property type="entry name" value="FYrich_C"/>
</dbReference>
<dbReference type="PROSITE" id="PS51542">
    <property type="entry name" value="FYRN"/>
    <property type="match status" value="1"/>
</dbReference>
<comment type="caution">
    <text evidence="5">The sequence shown here is derived from an EMBL/GenBank/DDBJ whole genome shotgun (WGS) entry which is preliminary data.</text>
</comment>
<evidence type="ECO:0000313" key="5">
    <source>
        <dbReference type="EMBL" id="KAK9799422.1"/>
    </source>
</evidence>
<dbReference type="GO" id="GO:0004842">
    <property type="term" value="F:ubiquitin-protein transferase activity"/>
    <property type="evidence" value="ECO:0007669"/>
    <property type="project" value="InterPro"/>
</dbReference>
<dbReference type="GO" id="GO:0005634">
    <property type="term" value="C:nucleus"/>
    <property type="evidence" value="ECO:0007669"/>
    <property type="project" value="UniProtKB-SubCell"/>
</dbReference>
<evidence type="ECO:0000259" key="4">
    <source>
        <dbReference type="Pfam" id="PF04564"/>
    </source>
</evidence>
<evidence type="ECO:0000313" key="6">
    <source>
        <dbReference type="Proteomes" id="UP001465755"/>
    </source>
</evidence>
<keyword evidence="6" id="KW-1185">Reference proteome</keyword>
<feature type="compositionally biased region" description="Acidic residues" evidence="3">
    <location>
        <begin position="375"/>
        <end position="384"/>
    </location>
</feature>
<gene>
    <name evidence="5" type="ORF">WJX73_008139</name>
</gene>